<evidence type="ECO:0000256" key="4">
    <source>
        <dbReference type="SAM" id="Coils"/>
    </source>
</evidence>
<dbReference type="SMART" id="SM00028">
    <property type="entry name" value="TPR"/>
    <property type="match status" value="12"/>
</dbReference>
<dbReference type="PANTHER" id="PTHR12558">
    <property type="entry name" value="CELL DIVISION CYCLE 16,23,27"/>
    <property type="match status" value="1"/>
</dbReference>
<feature type="repeat" description="TPR" evidence="3">
    <location>
        <begin position="356"/>
        <end position="389"/>
    </location>
</feature>
<evidence type="ECO:0000256" key="2">
    <source>
        <dbReference type="ARBA" id="ARBA00022803"/>
    </source>
</evidence>
<feature type="compositionally biased region" description="Polar residues" evidence="5">
    <location>
        <begin position="765"/>
        <end position="783"/>
    </location>
</feature>
<dbReference type="InterPro" id="IPR013105">
    <property type="entry name" value="TPR_2"/>
</dbReference>
<evidence type="ECO:0000313" key="8">
    <source>
        <dbReference type="Proteomes" id="UP000319976"/>
    </source>
</evidence>
<dbReference type="Proteomes" id="UP000319976">
    <property type="component" value="Chromosome"/>
</dbReference>
<dbReference type="InterPro" id="IPR019734">
    <property type="entry name" value="TPR_rpt"/>
</dbReference>
<keyword evidence="8" id="KW-1185">Reference proteome</keyword>
<dbReference type="PANTHER" id="PTHR12558:SF13">
    <property type="entry name" value="CELL DIVISION CYCLE PROTEIN 27 HOMOLOG"/>
    <property type="match status" value="1"/>
</dbReference>
<evidence type="ECO:0000256" key="6">
    <source>
        <dbReference type="SAM" id="SignalP"/>
    </source>
</evidence>
<feature type="repeat" description="TPR" evidence="3">
    <location>
        <begin position="251"/>
        <end position="284"/>
    </location>
</feature>
<feature type="region of interest" description="Disordered" evidence="5">
    <location>
        <begin position="42"/>
        <end position="85"/>
    </location>
</feature>
<evidence type="ECO:0000313" key="7">
    <source>
        <dbReference type="EMBL" id="QDT66182.1"/>
    </source>
</evidence>
<dbReference type="PROSITE" id="PS50005">
    <property type="entry name" value="TPR"/>
    <property type="match status" value="4"/>
</dbReference>
<dbReference type="KEGG" id="chya:V22_34470"/>
<accession>A0A517TCT9</accession>
<feature type="repeat" description="TPR" evidence="3">
    <location>
        <begin position="533"/>
        <end position="566"/>
    </location>
</feature>
<evidence type="ECO:0000256" key="1">
    <source>
        <dbReference type="ARBA" id="ARBA00022737"/>
    </source>
</evidence>
<feature type="repeat" description="TPR" evidence="3">
    <location>
        <begin position="92"/>
        <end position="125"/>
    </location>
</feature>
<dbReference type="GO" id="GO:0051301">
    <property type="term" value="P:cell division"/>
    <property type="evidence" value="ECO:0007669"/>
    <property type="project" value="TreeGrafter"/>
</dbReference>
<dbReference type="Pfam" id="PF07719">
    <property type="entry name" value="TPR_2"/>
    <property type="match status" value="1"/>
</dbReference>
<protein>
    <submittedName>
        <fullName evidence="7">Tetratricopeptide repeat protein</fullName>
    </submittedName>
</protein>
<evidence type="ECO:0000256" key="5">
    <source>
        <dbReference type="SAM" id="MobiDB-lite"/>
    </source>
</evidence>
<organism evidence="7 8">
    <name type="scientific">Calycomorphotria hydatis</name>
    <dbReference type="NCBI Taxonomy" id="2528027"/>
    <lineage>
        <taxon>Bacteria</taxon>
        <taxon>Pseudomonadati</taxon>
        <taxon>Planctomycetota</taxon>
        <taxon>Planctomycetia</taxon>
        <taxon>Planctomycetales</taxon>
        <taxon>Planctomycetaceae</taxon>
        <taxon>Calycomorphotria</taxon>
    </lineage>
</organism>
<dbReference type="InterPro" id="IPR011990">
    <property type="entry name" value="TPR-like_helical_dom_sf"/>
</dbReference>
<dbReference type="Gene3D" id="1.25.40.10">
    <property type="entry name" value="Tetratricopeptide repeat domain"/>
    <property type="match status" value="5"/>
</dbReference>
<name>A0A517TCT9_9PLAN</name>
<gene>
    <name evidence="7" type="ORF">V22_34470</name>
</gene>
<reference evidence="7 8" key="1">
    <citation type="submission" date="2019-02" db="EMBL/GenBank/DDBJ databases">
        <title>Deep-cultivation of Planctomycetes and their phenomic and genomic characterization uncovers novel biology.</title>
        <authorList>
            <person name="Wiegand S."/>
            <person name="Jogler M."/>
            <person name="Boedeker C."/>
            <person name="Pinto D."/>
            <person name="Vollmers J."/>
            <person name="Rivas-Marin E."/>
            <person name="Kohn T."/>
            <person name="Peeters S.H."/>
            <person name="Heuer A."/>
            <person name="Rast P."/>
            <person name="Oberbeckmann S."/>
            <person name="Bunk B."/>
            <person name="Jeske O."/>
            <person name="Meyerdierks A."/>
            <person name="Storesund J.E."/>
            <person name="Kallscheuer N."/>
            <person name="Luecker S."/>
            <person name="Lage O.M."/>
            <person name="Pohl T."/>
            <person name="Merkel B.J."/>
            <person name="Hornburger P."/>
            <person name="Mueller R.-W."/>
            <person name="Bruemmer F."/>
            <person name="Labrenz M."/>
            <person name="Spormann A.M."/>
            <person name="Op den Camp H."/>
            <person name="Overmann J."/>
            <person name="Amann R."/>
            <person name="Jetten M.S.M."/>
            <person name="Mascher T."/>
            <person name="Medema M.H."/>
            <person name="Devos D.P."/>
            <person name="Kaster A.-K."/>
            <person name="Ovreas L."/>
            <person name="Rohde M."/>
            <person name="Galperin M.Y."/>
            <person name="Jogler C."/>
        </authorList>
    </citation>
    <scope>NUCLEOTIDE SEQUENCE [LARGE SCALE GENOMIC DNA]</scope>
    <source>
        <strain evidence="7 8">V22</strain>
    </source>
</reference>
<feature type="signal peptide" evidence="6">
    <location>
        <begin position="1"/>
        <end position="39"/>
    </location>
</feature>
<keyword evidence="4" id="KW-0175">Coiled coil</keyword>
<dbReference type="OrthoDB" id="9766710at2"/>
<keyword evidence="6" id="KW-0732">Signal</keyword>
<feature type="chain" id="PRO_5022052777" evidence="6">
    <location>
        <begin position="40"/>
        <end position="783"/>
    </location>
</feature>
<feature type="region of interest" description="Disordered" evidence="5">
    <location>
        <begin position="755"/>
        <end position="783"/>
    </location>
</feature>
<dbReference type="AlphaFoldDB" id="A0A517TCT9"/>
<evidence type="ECO:0000256" key="3">
    <source>
        <dbReference type="PROSITE-ProRule" id="PRU00339"/>
    </source>
</evidence>
<dbReference type="EMBL" id="CP036316">
    <property type="protein sequence ID" value="QDT66182.1"/>
    <property type="molecule type" value="Genomic_DNA"/>
</dbReference>
<keyword evidence="2 3" id="KW-0802">TPR repeat</keyword>
<dbReference type="PROSITE" id="PS50293">
    <property type="entry name" value="TPR_REGION"/>
    <property type="match status" value="1"/>
</dbReference>
<dbReference type="Pfam" id="PF13432">
    <property type="entry name" value="TPR_16"/>
    <property type="match status" value="1"/>
</dbReference>
<feature type="coiled-coil region" evidence="4">
    <location>
        <begin position="473"/>
        <end position="500"/>
    </location>
</feature>
<dbReference type="Pfam" id="PF14559">
    <property type="entry name" value="TPR_19"/>
    <property type="match status" value="3"/>
</dbReference>
<keyword evidence="1" id="KW-0677">Repeat</keyword>
<sequence precursor="true">MESPNMRFRSISMNRSLANWGICCLTLAILLCTTAVSFAQAPAAPQPDSDSSESKAAEKNPGLESNNQFDQPALPHQPEAPLTDRERAASEALSWYAAGRVHEARNEFQQAMRAYRKAVDLNPNEVKFYRSLVPLAFSLNQADVGLQYALKLVELDPNDFRLLRQLGTLMVTRNQIPRAIELLEKASVIDGINKRSAPYIVLQRDLGVLYGSVGKVDQASTSFAIVLDALLRPAEFPLDLPTRAALLADAEATYERMGDVFFQAGDHDRAIQAYEEADRARRGKPGILKYNLARIYSKTEKPEKALEQLDAYIEKGSTESGRDAYQLLASVLESLDRKEEYRSRLEAILEETPRNSAAALELANLYVEQEQYDEAEKLYKEIIDRKPSQDAYLGLAAIHRSREDAAALLDTLVLATKNANDLSSLEKEFAAVQENEAVLEQLISLGRDSISDEEGEPLPFRKLYILAKFARAVEREEDAIIFYEATIEQADEKRLQLLEELGEYQIGLDRYADAAKTFRVALNEAEAAGGVRAHLLYELSQALEMDGQTDAAIEAIEDASRIIPNNSLLDFQRAWINSHAKRYDKAIELYQEVIDEHPESPAVVRQARFALSNVYVQSGDATQGIAVLEKIYEEDPDDVSVNNDLGYLLADEGVQLERAEQMIRKALDGDPENAAYLDSMGWVLYRLERYEEAAKYLERAVTKPEGQDAVLYEHLGDVHQKLNNVEDARKAWTTAVTNAEKSSRPNPELIKTVKGKLEALPPSKETPSADQDSASLNPADSSE</sequence>
<proteinExistence type="predicted"/>
<dbReference type="SUPFAM" id="SSF48452">
    <property type="entry name" value="TPR-like"/>
    <property type="match status" value="4"/>
</dbReference>